<evidence type="ECO:0000256" key="1">
    <source>
        <dbReference type="ARBA" id="ARBA00004406"/>
    </source>
</evidence>
<dbReference type="InterPro" id="IPR032697">
    <property type="entry name" value="SQ_cyclase_N"/>
</dbReference>
<keyword evidence="8" id="KW-0752">Steroid biosynthesis</keyword>
<dbReference type="CDD" id="cd02892">
    <property type="entry name" value="SQCY_1"/>
    <property type="match status" value="1"/>
</dbReference>
<reference evidence="17 18" key="1">
    <citation type="journal article" date="2011" name="Proc. Natl. Acad. Sci. U.S.A.">
        <title>Evolutionary erosion of yeast sex chromosomes by mating-type switching accidents.</title>
        <authorList>
            <person name="Gordon J.L."/>
            <person name="Armisen D."/>
            <person name="Proux-Wera E."/>
            <person name="Oheigeartaigh S.S."/>
            <person name="Byrne K.P."/>
            <person name="Wolfe K.H."/>
        </authorList>
    </citation>
    <scope>NUCLEOTIDE SEQUENCE [LARGE SCALE GENOMIC DNA]</scope>
    <source>
        <strain evidence="18">ATCC 34711 / CBS 6284 / DSM 70876 / NBRC 10599 / NRRL Y-10934 / UCD 77-7</strain>
    </source>
</reference>
<dbReference type="eggNOG" id="KOG0497">
    <property type="taxonomic scope" value="Eukaryota"/>
</dbReference>
<name>I2GVG0_HENB6</name>
<dbReference type="OMA" id="CWARQTI"/>
<dbReference type="EC" id="5.4.99.-" evidence="14"/>
<sequence>MDIFQAAITDKDILYSDELKLPKTDPRRWRLITDKLGRESWEYLSEEDSKKIPQSTFVKWLLQIPDFPTPKPKIKQGDKNFTTHDALLNGANFFKLLQDPESGIFPCQYKGPMFLTIGYVAVQYIAGIKIPEHERLEIIRYIVNTAHPVDGGWGLHSVDKSTVFGTVLNYVILRLLGLPKTHPVCVKARKTLIRLGGAIGSPHWGKIWLSVLNLYKWEGVNPAPPETWLLPYSLPIHPGRWWVHTRGVYLPVSYLGLTKFACPPTPLIEEIRKEIYATEYDTIDFSKHRNTVCGVDLYYPHSKILDVANNILVFYEKWIRPNFIYNKSKEKVLDLIEKEIANTDYLCIAPVNQAFCSLVILVEKGVNSKEFERCQYRFKDALFHGPQGMTVMGTNGVQTWDCAFAVQYFFMAGLAERPEFKDLIIRSYKFLCRSQFDTECVPGSFRDKRIGGWGFSTKTQGYTVSDCTAESIKAIIMVRNSPAFKEVHDEISDERLYQGIEILMSLQNLGKFEYGSFATYEKIKAPLSMELLNPAEVFCNIMVEYPYVECTDSSVLGLTYFHKHYDYKYDEIGKRIRLAIDYIKRAQNNDGSWYGSWGICFTYASMFALEALETIGEDYNNSETVKKGCDFIVSKQNKDGGWSETMKSSEIHYYVDSGDLEGSYVVQTSWSVIGLILANYPDKDVVYRGIEYIKSQQLPSGEWEFQNVEGVFNHSCGIEYPSYRFLFPIKALGLYRTRYCQKP</sequence>
<evidence type="ECO:0000256" key="10">
    <source>
        <dbReference type="ARBA" id="ARBA00023136"/>
    </source>
</evidence>
<evidence type="ECO:0000256" key="6">
    <source>
        <dbReference type="ARBA" id="ARBA00022737"/>
    </source>
</evidence>
<dbReference type="KEGG" id="tbl:TBLA_0A03120"/>
<dbReference type="GeneID" id="14492848"/>
<evidence type="ECO:0000256" key="8">
    <source>
        <dbReference type="ARBA" id="ARBA00022955"/>
    </source>
</evidence>
<dbReference type="AlphaFoldDB" id="I2GVG0"/>
<dbReference type="STRING" id="1071380.I2GVG0"/>
<evidence type="ECO:0000256" key="4">
    <source>
        <dbReference type="ARBA" id="ARBA00022516"/>
    </source>
</evidence>
<keyword evidence="5" id="KW-0551">Lipid droplet</keyword>
<keyword evidence="18" id="KW-1185">Reference proteome</keyword>
<evidence type="ECO:0000313" key="17">
    <source>
        <dbReference type="EMBL" id="CCH58112.1"/>
    </source>
</evidence>
<accession>I2GVG0</accession>
<keyword evidence="11 14" id="KW-0413">Isomerase</keyword>
<evidence type="ECO:0000256" key="7">
    <source>
        <dbReference type="ARBA" id="ARBA00022824"/>
    </source>
</evidence>
<dbReference type="PROSITE" id="PS01074">
    <property type="entry name" value="TERPENE_SYNTHASES"/>
    <property type="match status" value="1"/>
</dbReference>
<dbReference type="PANTHER" id="PTHR11764">
    <property type="entry name" value="TERPENE CYCLASE/MUTASE FAMILY MEMBER"/>
    <property type="match status" value="1"/>
</dbReference>
<dbReference type="OrthoDB" id="21502at2759"/>
<keyword evidence="9" id="KW-0443">Lipid metabolism</keyword>
<dbReference type="GO" id="GO:0006696">
    <property type="term" value="P:ergosterol biosynthetic process"/>
    <property type="evidence" value="ECO:0007669"/>
    <property type="project" value="EnsemblFungi"/>
</dbReference>
<evidence type="ECO:0000256" key="12">
    <source>
        <dbReference type="ARBA" id="ARBA00051240"/>
    </source>
</evidence>
<dbReference type="Pfam" id="PF13243">
    <property type="entry name" value="SQHop_cyclase_C"/>
    <property type="match status" value="1"/>
</dbReference>
<evidence type="ECO:0000256" key="13">
    <source>
        <dbReference type="ARBA" id="ARBA00060682"/>
    </source>
</evidence>
<dbReference type="InterPro" id="IPR032696">
    <property type="entry name" value="SQ_cyclase_C"/>
</dbReference>
<dbReference type="NCBIfam" id="TIGR01787">
    <property type="entry name" value="squalene_cyclas"/>
    <property type="match status" value="1"/>
</dbReference>
<dbReference type="FunFam" id="1.50.10.20:FF:000027">
    <property type="entry name" value="Terpene cyclase/mutase family member"/>
    <property type="match status" value="1"/>
</dbReference>
<evidence type="ECO:0000259" key="15">
    <source>
        <dbReference type="Pfam" id="PF13243"/>
    </source>
</evidence>
<keyword evidence="6" id="KW-0677">Repeat</keyword>
<dbReference type="InterPro" id="IPR002365">
    <property type="entry name" value="Terpene_synthase_CS"/>
</dbReference>
<comment type="similarity">
    <text evidence="3 14">Belongs to the terpene cyclase/mutase family.</text>
</comment>
<evidence type="ECO:0000256" key="14">
    <source>
        <dbReference type="RuleBase" id="RU362003"/>
    </source>
</evidence>
<dbReference type="Pfam" id="PF13249">
    <property type="entry name" value="SQHop_cyclase_N"/>
    <property type="match status" value="1"/>
</dbReference>
<gene>
    <name evidence="17" type="primary">TBLA0A03120</name>
    <name evidence="17" type="ORF">TBLA_0A03120</name>
</gene>
<keyword evidence="10" id="KW-0472">Membrane</keyword>
<evidence type="ECO:0000256" key="9">
    <source>
        <dbReference type="ARBA" id="ARBA00023098"/>
    </source>
</evidence>
<evidence type="ECO:0000256" key="3">
    <source>
        <dbReference type="ARBA" id="ARBA00009755"/>
    </source>
</evidence>
<dbReference type="SUPFAM" id="SSF48239">
    <property type="entry name" value="Terpenoid cyclases/Protein prenyltransferases"/>
    <property type="match status" value="2"/>
</dbReference>
<dbReference type="PANTHER" id="PTHR11764:SF20">
    <property type="entry name" value="LANOSTEROL SYNTHASE"/>
    <property type="match status" value="1"/>
</dbReference>
<dbReference type="GO" id="GO:0005789">
    <property type="term" value="C:endoplasmic reticulum membrane"/>
    <property type="evidence" value="ECO:0007669"/>
    <property type="project" value="UniProtKB-SubCell"/>
</dbReference>
<evidence type="ECO:0000256" key="2">
    <source>
        <dbReference type="ARBA" id="ARBA00004502"/>
    </source>
</evidence>
<dbReference type="InParanoid" id="I2GVG0"/>
<dbReference type="InterPro" id="IPR008930">
    <property type="entry name" value="Terpenoid_cyclase/PrenylTrfase"/>
</dbReference>
<feature type="domain" description="Squalene cyclase N-terminal" evidence="16">
    <location>
        <begin position="103"/>
        <end position="345"/>
    </location>
</feature>
<dbReference type="HOGENOM" id="CLU_009074_2_1_1"/>
<organism evidence="17 18">
    <name type="scientific">Henningerozyma blattae (strain ATCC 34711 / CBS 6284 / DSM 70876 / NBRC 10599 / NRRL Y-10934 / UCD 77-7)</name>
    <name type="common">Yeast</name>
    <name type="synonym">Tetrapisispora blattae</name>
    <dbReference type="NCBI Taxonomy" id="1071380"/>
    <lineage>
        <taxon>Eukaryota</taxon>
        <taxon>Fungi</taxon>
        <taxon>Dikarya</taxon>
        <taxon>Ascomycota</taxon>
        <taxon>Saccharomycotina</taxon>
        <taxon>Saccharomycetes</taxon>
        <taxon>Saccharomycetales</taxon>
        <taxon>Saccharomycetaceae</taxon>
        <taxon>Henningerozyma</taxon>
    </lineage>
</organism>
<comment type="pathway">
    <text evidence="13">Terpene metabolism; lanosterol biosynthesis; lanosterol from farnesyl diphosphate: step 3/3.</text>
</comment>
<evidence type="ECO:0000313" key="18">
    <source>
        <dbReference type="Proteomes" id="UP000002866"/>
    </source>
</evidence>
<keyword evidence="4" id="KW-0444">Lipid biosynthesis</keyword>
<dbReference type="EMBL" id="HE806316">
    <property type="protein sequence ID" value="CCH58112.1"/>
    <property type="molecule type" value="Genomic_DNA"/>
</dbReference>
<comment type="subcellular location">
    <subcellularLocation>
        <location evidence="1">Endoplasmic reticulum membrane</location>
        <topology evidence="1">Peripheral membrane protein</topology>
    </subcellularLocation>
    <subcellularLocation>
        <location evidence="2">Lipid droplet</location>
    </subcellularLocation>
</comment>
<dbReference type="GO" id="GO:0016104">
    <property type="term" value="P:triterpenoid biosynthetic process"/>
    <property type="evidence" value="ECO:0007669"/>
    <property type="project" value="InterPro"/>
</dbReference>
<comment type="catalytic activity">
    <reaction evidence="12">
        <text>(S)-2,3-epoxysqualene = lanosterol</text>
        <dbReference type="Rhea" id="RHEA:14621"/>
        <dbReference type="ChEBI" id="CHEBI:15441"/>
        <dbReference type="ChEBI" id="CHEBI:16521"/>
        <dbReference type="EC" id="5.4.99.7"/>
    </reaction>
    <physiologicalReaction direction="left-to-right" evidence="12">
        <dbReference type="Rhea" id="RHEA:14622"/>
    </physiologicalReaction>
</comment>
<dbReference type="GO" id="GO:0005811">
    <property type="term" value="C:lipid droplet"/>
    <property type="evidence" value="ECO:0007669"/>
    <property type="project" value="UniProtKB-SubCell"/>
</dbReference>
<evidence type="ECO:0000259" key="16">
    <source>
        <dbReference type="Pfam" id="PF13249"/>
    </source>
</evidence>
<dbReference type="FunCoup" id="I2GVG0">
    <property type="interactions" value="129"/>
</dbReference>
<keyword evidence="7" id="KW-0256">Endoplasmic reticulum</keyword>
<dbReference type="Proteomes" id="UP000002866">
    <property type="component" value="Chromosome 1"/>
</dbReference>
<dbReference type="FunFam" id="1.50.10.20:FF:000003">
    <property type="entry name" value="Terpene cyclase/mutase family member"/>
    <property type="match status" value="1"/>
</dbReference>
<feature type="domain" description="Squalene cyclase C-terminal" evidence="15">
    <location>
        <begin position="399"/>
        <end position="736"/>
    </location>
</feature>
<dbReference type="GO" id="GO:0000250">
    <property type="term" value="F:lanosterol synthase activity"/>
    <property type="evidence" value="ECO:0007669"/>
    <property type="project" value="UniProtKB-EC"/>
</dbReference>
<evidence type="ECO:0000256" key="5">
    <source>
        <dbReference type="ARBA" id="ARBA00022677"/>
    </source>
</evidence>
<evidence type="ECO:0000256" key="11">
    <source>
        <dbReference type="ARBA" id="ARBA00023235"/>
    </source>
</evidence>
<dbReference type="SFLD" id="SFLDG01016">
    <property type="entry name" value="Prenyltransferase_Like_2"/>
    <property type="match status" value="1"/>
</dbReference>
<dbReference type="InterPro" id="IPR018333">
    <property type="entry name" value="Squalene_cyclase"/>
</dbReference>
<dbReference type="Gene3D" id="6.20.120.20">
    <property type="match status" value="1"/>
</dbReference>
<dbReference type="Gene3D" id="1.50.10.20">
    <property type="match status" value="2"/>
</dbReference>
<dbReference type="RefSeq" id="XP_004177631.1">
    <property type="nucleotide sequence ID" value="XM_004177583.1"/>
</dbReference>
<proteinExistence type="inferred from homology"/>
<protein>
    <recommendedName>
        <fullName evidence="14">Terpene cyclase/mutase family member</fullName>
        <ecNumber evidence="14">5.4.99.-</ecNumber>
    </recommendedName>
</protein>